<evidence type="ECO:0000259" key="3">
    <source>
        <dbReference type="PROSITE" id="PS50075"/>
    </source>
</evidence>
<dbReference type="Gene3D" id="1.10.1200.10">
    <property type="entry name" value="ACP-like"/>
    <property type="match status" value="1"/>
</dbReference>
<dbReference type="STRING" id="656916.A0A2G7FHT0"/>
<comment type="caution">
    <text evidence="4">The sequence shown here is derived from an EMBL/GenBank/DDBJ whole genome shotgun (WGS) entry which is preliminary data.</text>
</comment>
<dbReference type="InterPro" id="IPR051414">
    <property type="entry name" value="Adenylate-forming_Reductase"/>
</dbReference>
<dbReference type="Gene3D" id="3.40.50.720">
    <property type="entry name" value="NAD(P)-binding Rossmann-like Domain"/>
    <property type="match status" value="1"/>
</dbReference>
<evidence type="ECO:0000313" key="5">
    <source>
        <dbReference type="Proteomes" id="UP000231358"/>
    </source>
</evidence>
<dbReference type="Gene3D" id="3.40.50.12780">
    <property type="entry name" value="N-terminal domain of ligase-like"/>
    <property type="match status" value="1"/>
</dbReference>
<dbReference type="PROSITE" id="PS50075">
    <property type="entry name" value="CARRIER"/>
    <property type="match status" value="1"/>
</dbReference>
<dbReference type="InterPro" id="IPR036736">
    <property type="entry name" value="ACP-like_sf"/>
</dbReference>
<dbReference type="PANTHER" id="PTHR43439:SF2">
    <property type="entry name" value="ENZYME, PUTATIVE (JCVI)-RELATED"/>
    <property type="match status" value="1"/>
</dbReference>
<keyword evidence="2" id="KW-0597">Phosphoprotein</keyword>
<sequence>MTGDTHGTTNAQTLNGTKDTAAKMLLGGECGKRLIPHVIDETARKTPDVECMSIPRSNNPHDGWKPVSWAQVANAVNYVAQMLIMQAGHPAPGTFPTVAYIGLEDPRYPIFVVGAIKAGYKALLISPRNSIEAQLNLFAKTDCNILYHERQYASMVQPWVDARPGMEGVAVAPFDEWVAEGVTPVLYTKTFAEAEWDPYVVLHTSGSTGLPKPVVVRHGMVAMNDLHRYIPPHNGNLAWLPTWTSFPNPRHLLIMPLFHTGGLMITTVCAFYYNAPIAFREPSRPITGDNVVEWLQKSNPGWTFIPPAILDYMSHSQQAIVELKKLHAVGCGGGAIAHDSINILLSHGIKTINAIACTEYFYFPYYSQPDPAMWPWFIIHEELMGIEWRLIGDDMYEQIIVRKDKHPGLQGCFYTFPELDEFSTKDLYRPHPTLPDHWTYVGRADDIIVFSTGEKLNPVTIEGAVMGHPAVFSAQVVGSKQFHAALMIEPVQYPKNEDEKQHFLGDVWPTIEKVNAETVAHGRISRDYVFLADPQRPFPRAGKGTIQRSMVEKLYAADIEGFFHNTRNKLVVAVDLDVTSETAFLHSVRDLVQSVFKIRQLDTKEDFFVAGMDSLQAIQLSRTLLVSLEKAGIKLSKEAVESRVIYAHPTITQLAAYAFSLVCANHGQDSPTNGSGVMPDETAICSALVDKYIHDLPATVPNKPAPADKGQAIVITGTTGALGSYLLDFTLKCSNVSKVICFNRVVNGLERQTEVSTSRGLSTEFSRAEFLQVNLAEPGLGLAPEVYSRLADEVDRVIHNAWPVNFNMSVASFEPHIRGVRHLVDFSAQAARKTVPITFISTIGTVEKWETPEMPVPEKALPDWSLATMGYGQSKLVSSTILDHATKVSGVPSVIVRVGQVAGPRGKKGKWNPQEWLPSLVRSSVYLGLLPDSLGTFGDMGWAPVEDIANVVLEVSGVTSPWSLKEITGYFHAFNPKVTEWSGLIPTLREFYGERIRKVVSLEEWVDALDKSQVHPVGIDNNPAVKLFDTYRSAAEGAKTGVKAAPLATTRTESYSFTMRQMEEVSPQLMRNWCEQWQF</sequence>
<dbReference type="InterPro" id="IPR009081">
    <property type="entry name" value="PP-bd_ACP"/>
</dbReference>
<reference evidence="4 5" key="1">
    <citation type="submission" date="2017-05" db="EMBL/GenBank/DDBJ databases">
        <title>Genome sequence for an aflatoxigenic pathogen of Argentinian peanut, Aspergillus arachidicola.</title>
        <authorList>
            <person name="Moore G."/>
            <person name="Beltz S.B."/>
            <person name="Mack B.M."/>
        </authorList>
    </citation>
    <scope>NUCLEOTIDE SEQUENCE [LARGE SCALE GENOMIC DNA]</scope>
    <source>
        <strain evidence="4 5">CBS 117610</strain>
    </source>
</reference>
<keyword evidence="5" id="KW-1185">Reference proteome</keyword>
<dbReference type="Proteomes" id="UP000231358">
    <property type="component" value="Unassembled WGS sequence"/>
</dbReference>
<accession>A0A2G7FHT0</accession>
<protein>
    <submittedName>
        <fullName evidence="4">NRPS-like enzyme</fullName>
    </submittedName>
</protein>
<dbReference type="InterPro" id="IPR000873">
    <property type="entry name" value="AMP-dep_synth/lig_dom"/>
</dbReference>
<name>A0A2G7FHT0_9EURO</name>
<dbReference type="InterPro" id="IPR020845">
    <property type="entry name" value="AMP-binding_CS"/>
</dbReference>
<dbReference type="GO" id="GO:0031177">
    <property type="term" value="F:phosphopantetheine binding"/>
    <property type="evidence" value="ECO:0007669"/>
    <property type="project" value="InterPro"/>
</dbReference>
<dbReference type="SUPFAM" id="SSF47336">
    <property type="entry name" value="ACP-like"/>
    <property type="match status" value="1"/>
</dbReference>
<dbReference type="Pfam" id="PF00501">
    <property type="entry name" value="AMP-binding"/>
    <property type="match status" value="1"/>
</dbReference>
<dbReference type="InterPro" id="IPR042099">
    <property type="entry name" value="ANL_N_sf"/>
</dbReference>
<organism evidence="4 5">
    <name type="scientific">Aspergillus arachidicola</name>
    <dbReference type="NCBI Taxonomy" id="656916"/>
    <lineage>
        <taxon>Eukaryota</taxon>
        <taxon>Fungi</taxon>
        <taxon>Dikarya</taxon>
        <taxon>Ascomycota</taxon>
        <taxon>Pezizomycotina</taxon>
        <taxon>Eurotiomycetes</taxon>
        <taxon>Eurotiomycetidae</taxon>
        <taxon>Eurotiales</taxon>
        <taxon>Aspergillaceae</taxon>
        <taxon>Aspergillus</taxon>
        <taxon>Aspergillus subgen. Circumdati</taxon>
    </lineage>
</organism>
<dbReference type="AlphaFoldDB" id="A0A2G7FHT0"/>
<dbReference type="Pfam" id="PF00550">
    <property type="entry name" value="PP-binding"/>
    <property type="match status" value="1"/>
</dbReference>
<evidence type="ECO:0000256" key="2">
    <source>
        <dbReference type="ARBA" id="ARBA00022553"/>
    </source>
</evidence>
<dbReference type="InterPro" id="IPR036291">
    <property type="entry name" value="NAD(P)-bd_dom_sf"/>
</dbReference>
<dbReference type="Pfam" id="PF07993">
    <property type="entry name" value="NAD_binding_4"/>
    <property type="match status" value="1"/>
</dbReference>
<proteinExistence type="predicted"/>
<keyword evidence="1" id="KW-0596">Phosphopantetheine</keyword>
<dbReference type="SUPFAM" id="SSF56801">
    <property type="entry name" value="Acetyl-CoA synthetase-like"/>
    <property type="match status" value="1"/>
</dbReference>
<evidence type="ECO:0000256" key="1">
    <source>
        <dbReference type="ARBA" id="ARBA00022450"/>
    </source>
</evidence>
<dbReference type="PANTHER" id="PTHR43439">
    <property type="entry name" value="PHENYLACETATE-COENZYME A LIGASE"/>
    <property type="match status" value="1"/>
</dbReference>
<dbReference type="Pfam" id="PF23562">
    <property type="entry name" value="AMP-binding_C_3"/>
    <property type="match status" value="1"/>
</dbReference>
<dbReference type="SMART" id="SM00823">
    <property type="entry name" value="PKS_PP"/>
    <property type="match status" value="1"/>
</dbReference>
<dbReference type="InterPro" id="IPR013120">
    <property type="entry name" value="FAR_NAD-bd"/>
</dbReference>
<feature type="domain" description="Carrier" evidence="3">
    <location>
        <begin position="579"/>
        <end position="662"/>
    </location>
</feature>
<dbReference type="InterPro" id="IPR020806">
    <property type="entry name" value="PKS_PP-bd"/>
</dbReference>
<gene>
    <name evidence="4" type="ORF">AARAC_003776</name>
</gene>
<dbReference type="PROSITE" id="PS00455">
    <property type="entry name" value="AMP_BINDING"/>
    <property type="match status" value="1"/>
</dbReference>
<dbReference type="EMBL" id="NEXV01000632">
    <property type="protein sequence ID" value="PIG80158.1"/>
    <property type="molecule type" value="Genomic_DNA"/>
</dbReference>
<evidence type="ECO:0000313" key="4">
    <source>
        <dbReference type="EMBL" id="PIG80158.1"/>
    </source>
</evidence>
<dbReference type="SUPFAM" id="SSF51735">
    <property type="entry name" value="NAD(P)-binding Rossmann-fold domains"/>
    <property type="match status" value="1"/>
</dbReference>